<comment type="caution">
    <text evidence="2">The sequence shown here is derived from an EMBL/GenBank/DDBJ whole genome shotgun (WGS) entry which is preliminary data.</text>
</comment>
<feature type="compositionally biased region" description="Low complexity" evidence="1">
    <location>
        <begin position="40"/>
        <end position="78"/>
    </location>
</feature>
<evidence type="ECO:0000313" key="3">
    <source>
        <dbReference type="Proteomes" id="UP001292094"/>
    </source>
</evidence>
<proteinExistence type="predicted"/>
<reference evidence="2" key="1">
    <citation type="submission" date="2023-11" db="EMBL/GenBank/DDBJ databases">
        <title>Genome assemblies of two species of porcelain crab, Petrolisthes cinctipes and Petrolisthes manimaculis (Anomura: Porcellanidae).</title>
        <authorList>
            <person name="Angst P."/>
        </authorList>
    </citation>
    <scope>NUCLEOTIDE SEQUENCE</scope>
    <source>
        <strain evidence="2">PB745_02</strain>
        <tissue evidence="2">Gill</tissue>
    </source>
</reference>
<feature type="region of interest" description="Disordered" evidence="1">
    <location>
        <begin position="31"/>
        <end position="95"/>
    </location>
</feature>
<evidence type="ECO:0000256" key="1">
    <source>
        <dbReference type="SAM" id="MobiDB-lite"/>
    </source>
</evidence>
<name>A0AAE1QAG1_9EUCA</name>
<organism evidence="2 3">
    <name type="scientific">Petrolisthes manimaculis</name>
    <dbReference type="NCBI Taxonomy" id="1843537"/>
    <lineage>
        <taxon>Eukaryota</taxon>
        <taxon>Metazoa</taxon>
        <taxon>Ecdysozoa</taxon>
        <taxon>Arthropoda</taxon>
        <taxon>Crustacea</taxon>
        <taxon>Multicrustacea</taxon>
        <taxon>Malacostraca</taxon>
        <taxon>Eumalacostraca</taxon>
        <taxon>Eucarida</taxon>
        <taxon>Decapoda</taxon>
        <taxon>Pleocyemata</taxon>
        <taxon>Anomura</taxon>
        <taxon>Galatheoidea</taxon>
        <taxon>Porcellanidae</taxon>
        <taxon>Petrolisthes</taxon>
    </lineage>
</organism>
<sequence length="145" mass="15604">MAWIDCKGGWRGHSGHGDAPYTSIELDMRVKEDRPKLRRPSQPLPALSTPSPALASPLHPQPSPALASPHHPTPALATSTNNINPAPVSPHSSYNLPRPYITTALTKPTIPAQPSPCHLNQQHQSSPCQPSIVLQLTSSLHTSPY</sequence>
<feature type="compositionally biased region" description="Polar residues" evidence="1">
    <location>
        <begin position="79"/>
        <end position="95"/>
    </location>
</feature>
<gene>
    <name evidence="2" type="ORF">Pmani_006391</name>
</gene>
<keyword evidence="3" id="KW-1185">Reference proteome</keyword>
<feature type="region of interest" description="Disordered" evidence="1">
    <location>
        <begin position="107"/>
        <end position="128"/>
    </location>
</feature>
<accession>A0AAE1QAG1</accession>
<dbReference type="Proteomes" id="UP001292094">
    <property type="component" value="Unassembled WGS sequence"/>
</dbReference>
<dbReference type="EMBL" id="JAWZYT010000492">
    <property type="protein sequence ID" value="KAK4322874.1"/>
    <property type="molecule type" value="Genomic_DNA"/>
</dbReference>
<evidence type="ECO:0000313" key="2">
    <source>
        <dbReference type="EMBL" id="KAK4322874.1"/>
    </source>
</evidence>
<protein>
    <submittedName>
        <fullName evidence="2">Uncharacterized protein</fullName>
    </submittedName>
</protein>
<dbReference type="AlphaFoldDB" id="A0AAE1QAG1"/>
<feature type="compositionally biased region" description="Polar residues" evidence="1">
    <location>
        <begin position="118"/>
        <end position="128"/>
    </location>
</feature>